<keyword evidence="4" id="KW-1185">Reference proteome</keyword>
<name>A0A1I0XGY9_9RHOB</name>
<keyword evidence="1" id="KW-1133">Transmembrane helix</keyword>
<keyword evidence="2" id="KW-0732">Signal</keyword>
<organism evidence="3 4">
    <name type="scientific">Poseidonocella pacifica</name>
    <dbReference type="NCBI Taxonomy" id="871651"/>
    <lineage>
        <taxon>Bacteria</taxon>
        <taxon>Pseudomonadati</taxon>
        <taxon>Pseudomonadota</taxon>
        <taxon>Alphaproteobacteria</taxon>
        <taxon>Rhodobacterales</taxon>
        <taxon>Roseobacteraceae</taxon>
        <taxon>Poseidonocella</taxon>
    </lineage>
</organism>
<proteinExistence type="predicted"/>
<keyword evidence="1" id="KW-0472">Membrane</keyword>
<feature type="signal peptide" evidence="2">
    <location>
        <begin position="1"/>
        <end position="18"/>
    </location>
</feature>
<keyword evidence="1" id="KW-0812">Transmembrane</keyword>
<evidence type="ECO:0000313" key="4">
    <source>
        <dbReference type="Proteomes" id="UP000198796"/>
    </source>
</evidence>
<feature type="chain" id="PRO_5011463769" evidence="2">
    <location>
        <begin position="19"/>
        <end position="196"/>
    </location>
</feature>
<reference evidence="3 4" key="1">
    <citation type="submission" date="2016-10" db="EMBL/GenBank/DDBJ databases">
        <authorList>
            <person name="de Groot N.N."/>
        </authorList>
    </citation>
    <scope>NUCLEOTIDE SEQUENCE [LARGE SCALE GENOMIC DNA]</scope>
    <source>
        <strain evidence="3 4">DSM 29316</strain>
    </source>
</reference>
<dbReference type="EMBL" id="FOJU01000003">
    <property type="protein sequence ID" value="SFB00241.1"/>
    <property type="molecule type" value="Genomic_DNA"/>
</dbReference>
<feature type="transmembrane region" description="Helical" evidence="1">
    <location>
        <begin position="169"/>
        <end position="186"/>
    </location>
</feature>
<feature type="transmembrane region" description="Helical" evidence="1">
    <location>
        <begin position="118"/>
        <end position="139"/>
    </location>
</feature>
<dbReference type="RefSeq" id="WP_092064641.1">
    <property type="nucleotide sequence ID" value="NZ_FOJU01000003.1"/>
</dbReference>
<accession>A0A1I0XGY9</accession>
<sequence>MRLIIAFVLALVALPLSAQDQVQPADLPEAPGSLFPTDDVFIFENDFVEEEPIVVEPLPLDEFGGMQAELPDLWAADQLDEDGMAAMQQSLRAYYEYRASGYDHRRRVFEWQLLSSKVIFFLVIGIVVAGLYFSWLQFAEARRATDEKRGSLETSFEAGTGGIKVSSPVLGIIILAISLAFFYLYLTHVYPITEVL</sequence>
<evidence type="ECO:0000256" key="1">
    <source>
        <dbReference type="SAM" id="Phobius"/>
    </source>
</evidence>
<gene>
    <name evidence="3" type="ORF">SAMN05421688_2263</name>
</gene>
<evidence type="ECO:0000256" key="2">
    <source>
        <dbReference type="SAM" id="SignalP"/>
    </source>
</evidence>
<evidence type="ECO:0000313" key="3">
    <source>
        <dbReference type="EMBL" id="SFB00241.1"/>
    </source>
</evidence>
<dbReference type="AlphaFoldDB" id="A0A1I0XGY9"/>
<dbReference type="OrthoDB" id="6366009at2"/>
<protein>
    <submittedName>
        <fullName evidence="3">Uncharacterized protein</fullName>
    </submittedName>
</protein>
<dbReference type="Proteomes" id="UP000198796">
    <property type="component" value="Unassembled WGS sequence"/>
</dbReference>